<dbReference type="CDD" id="cd18032">
    <property type="entry name" value="DEXHc_RE_I_III_res"/>
    <property type="match status" value="1"/>
</dbReference>
<feature type="domain" description="Helicase ATP-binding" evidence="2">
    <location>
        <begin position="182"/>
        <end position="347"/>
    </location>
</feature>
<dbReference type="InterPro" id="IPR050742">
    <property type="entry name" value="Helicase_Restrict-Modif_Enz"/>
</dbReference>
<dbReference type="SUPFAM" id="SSF52540">
    <property type="entry name" value="P-loop containing nucleoside triphosphate hydrolases"/>
    <property type="match status" value="2"/>
</dbReference>
<dbReference type="PANTHER" id="PTHR47396:SF1">
    <property type="entry name" value="ATP-DEPENDENT HELICASE IRC3-RELATED"/>
    <property type="match status" value="1"/>
</dbReference>
<name>A0ABP8TFH4_9ACTN</name>
<sequence length="814" mass="92914">MTSRFQDLLEDETCRRFVLPALTEQAGWREDQVRRQYRINRGRIRATARRHRQERALIADYVLEYSDGLPIAVIEAKRSRRDPADGFEQVKRYAELLDVPFAYTTNGERILELDARTGRVNEIRGFPAPEELWARYREDRGLTDATQDALASAPLSSAVPNWDGTPKEPRYYQQVAINRTVQAIAHGTKRALLVLATGTGKTLVASQIVAKLWNANWPGGRRPRVLYLADRNILIDQPKDDYFKPMFGEAVHKLSGGEAKTGRFIYLGLYQSLDSGHDETSLYRQYAPDYFDLVIVDECHRGSATEGSQWRAILEHFSPAIQIGLTATPISTRDADTYQYFGDPIYEYSLAHGIEDGFLAPYRVRRVRLNVDMTGWRPAPGQRDLYDREIPDRLYGPKEYERVLAIVERTEEAARYLTEYLHRTNRMGKTIVFCASSDHAFRMVQALHNLNSDLSRRYDQKYVCRITAKDLDAGRERLDEFRQVDTEAPVIAVTSRMLSTGVDVPTCRNIVLFRVIKSMPEFKQIIGRGTRLFPEDEKFSFDIIDFVEATRLFNDPEFDGPPMRVVRDETDADGNISDTIDESEPGTDDETVAEPESEYAQEDGGSLPPIITDPAEVDDILASPRTFYVDGVSVTPWGSALYVSEPSSGGLRLIEYEQYVRDQVLKLDLEPHQLLGQWAQLKTRKELRERLKELNHITPEDLAEWAGRPDADTIDLLLYLAWELPLMSRSERARRVVTRHRDFLESFAPEARTVLDRVLHQYAARGPEELEVGALRSDAYTDMGTIMELAKRFGGTDRLNGAMDDLNTLIYEVS</sequence>
<dbReference type="InterPro" id="IPR014001">
    <property type="entry name" value="Helicase_ATP-bd"/>
</dbReference>
<dbReference type="Pfam" id="PF04851">
    <property type="entry name" value="ResIII"/>
    <property type="match status" value="1"/>
</dbReference>
<dbReference type="InterPro" id="IPR029464">
    <property type="entry name" value="HSDR_N"/>
</dbReference>
<dbReference type="Proteomes" id="UP001500212">
    <property type="component" value="Unassembled WGS sequence"/>
</dbReference>
<dbReference type="Pfam" id="PF13588">
    <property type="entry name" value="HSDR_N_2"/>
    <property type="match status" value="1"/>
</dbReference>
<dbReference type="CDD" id="cd18799">
    <property type="entry name" value="SF2_C_EcoAI-like"/>
    <property type="match status" value="1"/>
</dbReference>
<keyword evidence="4" id="KW-1185">Reference proteome</keyword>
<keyword evidence="3" id="KW-0347">Helicase</keyword>
<dbReference type="Pfam" id="PF00271">
    <property type="entry name" value="Helicase_C"/>
    <property type="match status" value="1"/>
</dbReference>
<dbReference type="EMBL" id="BAABHJ010000003">
    <property type="protein sequence ID" value="GAA4603841.1"/>
    <property type="molecule type" value="Genomic_DNA"/>
</dbReference>
<dbReference type="InterPro" id="IPR013670">
    <property type="entry name" value="EcoEI_R_C_dom"/>
</dbReference>
<feature type="compositionally biased region" description="Acidic residues" evidence="1">
    <location>
        <begin position="579"/>
        <end position="601"/>
    </location>
</feature>
<evidence type="ECO:0000313" key="3">
    <source>
        <dbReference type="EMBL" id="GAA4603841.1"/>
    </source>
</evidence>
<evidence type="ECO:0000259" key="2">
    <source>
        <dbReference type="PROSITE" id="PS51192"/>
    </source>
</evidence>
<dbReference type="PROSITE" id="PS51192">
    <property type="entry name" value="HELICASE_ATP_BIND_1"/>
    <property type="match status" value="1"/>
</dbReference>
<dbReference type="GO" id="GO:0004386">
    <property type="term" value="F:helicase activity"/>
    <property type="evidence" value="ECO:0007669"/>
    <property type="project" value="UniProtKB-KW"/>
</dbReference>
<gene>
    <name evidence="3" type="ORF">GCM10023195_12870</name>
</gene>
<organism evidence="3 4">
    <name type="scientific">Actinoallomurus liliacearum</name>
    <dbReference type="NCBI Taxonomy" id="1080073"/>
    <lineage>
        <taxon>Bacteria</taxon>
        <taxon>Bacillati</taxon>
        <taxon>Actinomycetota</taxon>
        <taxon>Actinomycetes</taxon>
        <taxon>Streptosporangiales</taxon>
        <taxon>Thermomonosporaceae</taxon>
        <taxon>Actinoallomurus</taxon>
    </lineage>
</organism>
<keyword evidence="3" id="KW-0378">Hydrolase</keyword>
<accession>A0ABP8TFH4</accession>
<dbReference type="SMART" id="SM00487">
    <property type="entry name" value="DEXDc"/>
    <property type="match status" value="1"/>
</dbReference>
<dbReference type="RefSeq" id="WP_345349804.1">
    <property type="nucleotide sequence ID" value="NZ_BAABHJ010000003.1"/>
</dbReference>
<dbReference type="InterPro" id="IPR006935">
    <property type="entry name" value="Helicase/UvrB_N"/>
</dbReference>
<keyword evidence="3" id="KW-0547">Nucleotide-binding</keyword>
<feature type="region of interest" description="Disordered" evidence="1">
    <location>
        <begin position="567"/>
        <end position="609"/>
    </location>
</feature>
<dbReference type="NCBIfam" id="NF046051">
    <property type="entry name" value="restrict_EcoAI"/>
    <property type="match status" value="1"/>
</dbReference>
<keyword evidence="3" id="KW-0067">ATP-binding</keyword>
<dbReference type="PANTHER" id="PTHR47396">
    <property type="entry name" value="TYPE I RESTRICTION ENZYME ECOKI R PROTEIN"/>
    <property type="match status" value="1"/>
</dbReference>
<comment type="caution">
    <text evidence="3">The sequence shown here is derived from an EMBL/GenBank/DDBJ whole genome shotgun (WGS) entry which is preliminary data.</text>
</comment>
<proteinExistence type="predicted"/>
<reference evidence="4" key="1">
    <citation type="journal article" date="2019" name="Int. J. Syst. Evol. Microbiol.">
        <title>The Global Catalogue of Microorganisms (GCM) 10K type strain sequencing project: providing services to taxonomists for standard genome sequencing and annotation.</title>
        <authorList>
            <consortium name="The Broad Institute Genomics Platform"/>
            <consortium name="The Broad Institute Genome Sequencing Center for Infectious Disease"/>
            <person name="Wu L."/>
            <person name="Ma J."/>
        </authorList>
    </citation>
    <scope>NUCLEOTIDE SEQUENCE [LARGE SCALE GENOMIC DNA]</scope>
    <source>
        <strain evidence="4">JCM 17938</strain>
    </source>
</reference>
<dbReference type="Gene3D" id="3.90.1570.30">
    <property type="match status" value="1"/>
</dbReference>
<dbReference type="InterPro" id="IPR001650">
    <property type="entry name" value="Helicase_C-like"/>
</dbReference>
<dbReference type="Gene3D" id="3.40.50.300">
    <property type="entry name" value="P-loop containing nucleotide triphosphate hydrolases"/>
    <property type="match status" value="2"/>
</dbReference>
<dbReference type="InterPro" id="IPR027417">
    <property type="entry name" value="P-loop_NTPase"/>
</dbReference>
<evidence type="ECO:0000313" key="4">
    <source>
        <dbReference type="Proteomes" id="UP001500212"/>
    </source>
</evidence>
<protein>
    <submittedName>
        <fullName evidence="3">DEAD/DEAH box helicase family protein</fullName>
    </submittedName>
</protein>
<evidence type="ECO:0000256" key="1">
    <source>
        <dbReference type="SAM" id="MobiDB-lite"/>
    </source>
</evidence>
<dbReference type="Pfam" id="PF08463">
    <property type="entry name" value="EcoEI_R_C"/>
    <property type="match status" value="1"/>
</dbReference>